<dbReference type="Proteomes" id="UP000182054">
    <property type="component" value="Unassembled WGS sequence"/>
</dbReference>
<evidence type="ECO:0000313" key="2">
    <source>
        <dbReference type="Proteomes" id="UP000182054"/>
    </source>
</evidence>
<dbReference type="Pfam" id="PF00106">
    <property type="entry name" value="adh_short"/>
    <property type="match status" value="1"/>
</dbReference>
<proteinExistence type="predicted"/>
<dbReference type="PANTHER" id="PTHR44656">
    <property type="entry name" value="DEHYDROGENASE/REDUCTASE SDR FAMILY MEMBER 12"/>
    <property type="match status" value="1"/>
</dbReference>
<dbReference type="PANTHER" id="PTHR44656:SF7">
    <property type="entry name" value="DEHYDROGENASE_REDUCTASE SDR FAMILY MEMBER 12"/>
    <property type="match status" value="1"/>
</dbReference>
<accession>A0A1I0UDX2</accession>
<evidence type="ECO:0000313" key="1">
    <source>
        <dbReference type="EMBL" id="SFA62258.1"/>
    </source>
</evidence>
<dbReference type="SUPFAM" id="SSF51735">
    <property type="entry name" value="NAD(P)-binding Rossmann-fold domains"/>
    <property type="match status" value="1"/>
</dbReference>
<protein>
    <submittedName>
        <fullName evidence="1">Short chain dehydrogenase</fullName>
    </submittedName>
</protein>
<dbReference type="PRINTS" id="PR00081">
    <property type="entry name" value="GDHRDH"/>
</dbReference>
<dbReference type="InterPro" id="IPR052992">
    <property type="entry name" value="SDR_member_12"/>
</dbReference>
<gene>
    <name evidence="1" type="ORF">SAMN05444374_1222</name>
</gene>
<dbReference type="EMBL" id="FOJN01000022">
    <property type="protein sequence ID" value="SFA62258.1"/>
    <property type="molecule type" value="Genomic_DNA"/>
</dbReference>
<organism evidence="1 2">
    <name type="scientific">Rhodococcoides kroppenstedtii</name>
    <dbReference type="NCBI Taxonomy" id="293050"/>
    <lineage>
        <taxon>Bacteria</taxon>
        <taxon>Bacillati</taxon>
        <taxon>Actinomycetota</taxon>
        <taxon>Actinomycetes</taxon>
        <taxon>Mycobacteriales</taxon>
        <taxon>Nocardiaceae</taxon>
        <taxon>Rhodococcoides</taxon>
    </lineage>
</organism>
<dbReference type="AlphaFoldDB" id="A0A1I0UDX2"/>
<name>A0A1I0UDX2_9NOCA</name>
<reference evidence="1 2" key="1">
    <citation type="submission" date="2016-10" db="EMBL/GenBank/DDBJ databases">
        <authorList>
            <person name="de Groot N.N."/>
        </authorList>
    </citation>
    <scope>NUCLEOTIDE SEQUENCE [LARGE SCALE GENOMIC DNA]</scope>
    <source>
        <strain evidence="1 2">DSM 44908</strain>
    </source>
</reference>
<sequence>MVPQGGRIGGVLDTALDLAIVPGYSRVGSWVRRRFWAADAAPFPAPVDVVVTGGGSGLGAATARQLAHLGARVHLVGRTERRLDASASEIRHTVPGSVVETHVCDVSDLDAVAAFGTELAAQVTSLHALVHCAGVMPPSRIETAQGHESAYATHVLGPTLLTYAVRPLFDAGSRVVFVSSGGMYAVPLTNADFEYRTGRYSGTTAYARTKRMQVVMAGLLGDRFDGPDDPVVHSMHPGWAATPGVTDSLPLFDTVMRPLLRSADEGADTIVWLTASDTPLATTGGFWHDRAPRPTHYPPWRRDDPEVRAALWRDVTAATGIG</sequence>
<dbReference type="InterPro" id="IPR036291">
    <property type="entry name" value="NAD(P)-bd_dom_sf"/>
</dbReference>
<dbReference type="Gene3D" id="3.40.50.720">
    <property type="entry name" value="NAD(P)-binding Rossmann-like Domain"/>
    <property type="match status" value="1"/>
</dbReference>
<dbReference type="InterPro" id="IPR002347">
    <property type="entry name" value="SDR_fam"/>
</dbReference>